<name>A0A164Y550_9AGAM</name>
<evidence type="ECO:0000313" key="2">
    <source>
        <dbReference type="Proteomes" id="UP000076722"/>
    </source>
</evidence>
<evidence type="ECO:0000313" key="1">
    <source>
        <dbReference type="EMBL" id="KZS96587.1"/>
    </source>
</evidence>
<organism evidence="1 2">
    <name type="scientific">Sistotremastrum niveocremeum HHB9708</name>
    <dbReference type="NCBI Taxonomy" id="1314777"/>
    <lineage>
        <taxon>Eukaryota</taxon>
        <taxon>Fungi</taxon>
        <taxon>Dikarya</taxon>
        <taxon>Basidiomycota</taxon>
        <taxon>Agaricomycotina</taxon>
        <taxon>Agaricomycetes</taxon>
        <taxon>Sistotremastrales</taxon>
        <taxon>Sistotremastraceae</taxon>
        <taxon>Sertulicium</taxon>
        <taxon>Sertulicium niveocremeum</taxon>
    </lineage>
</organism>
<dbReference type="Proteomes" id="UP000076722">
    <property type="component" value="Unassembled WGS sequence"/>
</dbReference>
<keyword evidence="2" id="KW-1185">Reference proteome</keyword>
<sequence>MSVDEPIIVSTETHCVEFSQYRASLIATHHKRPPSPDTCRLISHRQLVVENHGFNLLLPNSIVREWIWQSSDNRWEAVEVSEACQQDRFDSYQMSQRYYNARENEWHLCSSFTQPVALRDSVLPIVKVHNQIPLPPTHAIDRPTAVAAAAAASAVTSHGGDVPQTSSFEAKDTFVPWLIQYYGYVPRSCRPASTYRSGSVSVQQWMNLRNVFGFFPFEADADAVPLDAPDICEFYESLMANTRDSDDLFDLLASQHEGRLERTRRSAGLARVQRPANPASHDPRQLFYKLSWEHQTHRPWNLLFTKATQAVHIYRQQYPNIIVATWYCLEHGIAFSTMATKRDLGSPDPTESPPYWCLAGYQEPILHLPSRDDFTQAQYAAYERLCKIVLSRPSGRAALCAGGIIGRIARDYLPFELALDGPSRDATHFGRRWGFEVHTGSYQGLIFDDILTSDVSNVLSGRYVIPTPRGQNKDLLLPDSVYYYWPPDFIWAAAANKQNLGYWTPRNEHWFRRLQGQYRAGLARPKKAQEWRTFLRWDQNKATQLKNNYENLANEFTRRFL</sequence>
<protein>
    <submittedName>
        <fullName evidence="1">Uncharacterized protein</fullName>
    </submittedName>
</protein>
<reference evidence="1 2" key="1">
    <citation type="journal article" date="2016" name="Mol. Biol. Evol.">
        <title>Comparative Genomics of Early-Diverging Mushroom-Forming Fungi Provides Insights into the Origins of Lignocellulose Decay Capabilities.</title>
        <authorList>
            <person name="Nagy L.G."/>
            <person name="Riley R."/>
            <person name="Tritt A."/>
            <person name="Adam C."/>
            <person name="Daum C."/>
            <person name="Floudas D."/>
            <person name="Sun H."/>
            <person name="Yadav J.S."/>
            <person name="Pangilinan J."/>
            <person name="Larsson K.H."/>
            <person name="Matsuura K."/>
            <person name="Barry K."/>
            <person name="Labutti K."/>
            <person name="Kuo R."/>
            <person name="Ohm R.A."/>
            <person name="Bhattacharya S.S."/>
            <person name="Shirouzu T."/>
            <person name="Yoshinaga Y."/>
            <person name="Martin F.M."/>
            <person name="Grigoriev I.V."/>
            <person name="Hibbett D.S."/>
        </authorList>
    </citation>
    <scope>NUCLEOTIDE SEQUENCE [LARGE SCALE GENOMIC DNA]</scope>
    <source>
        <strain evidence="1 2">HHB9708</strain>
    </source>
</reference>
<gene>
    <name evidence="1" type="ORF">SISNIDRAFT_483143</name>
</gene>
<dbReference type="OrthoDB" id="3270336at2759"/>
<proteinExistence type="predicted"/>
<dbReference type="EMBL" id="KV419399">
    <property type="protein sequence ID" value="KZS96587.1"/>
    <property type="molecule type" value="Genomic_DNA"/>
</dbReference>
<accession>A0A164Y550</accession>
<dbReference type="AlphaFoldDB" id="A0A164Y550"/>